<feature type="transmembrane region" description="Helical" evidence="1">
    <location>
        <begin position="16"/>
        <end position="36"/>
    </location>
</feature>
<keyword evidence="1" id="KW-0812">Transmembrane</keyword>
<dbReference type="AlphaFoldDB" id="A0A829CX02"/>
<proteinExistence type="predicted"/>
<feature type="non-terminal residue" evidence="2">
    <location>
        <position position="1"/>
    </location>
</feature>
<accession>A0A829CX02</accession>
<gene>
    <name evidence="2" type="ORF">LEP1GSC029_0080</name>
</gene>
<evidence type="ECO:0000313" key="2">
    <source>
        <dbReference type="EMBL" id="EMY02567.1"/>
    </source>
</evidence>
<feature type="non-terminal residue" evidence="2">
    <location>
        <position position="240"/>
    </location>
</feature>
<feature type="transmembrane region" description="Helical" evidence="1">
    <location>
        <begin position="57"/>
        <end position="80"/>
    </location>
</feature>
<feature type="transmembrane region" description="Helical" evidence="1">
    <location>
        <begin position="130"/>
        <end position="147"/>
    </location>
</feature>
<evidence type="ECO:0000256" key="1">
    <source>
        <dbReference type="SAM" id="Phobius"/>
    </source>
</evidence>
<comment type="caution">
    <text evidence="2">The sequence shown here is derived from an EMBL/GenBank/DDBJ whole genome shotgun (WGS) entry which is preliminary data.</text>
</comment>
<keyword evidence="1" id="KW-1133">Transmembrane helix</keyword>
<feature type="transmembrane region" description="Helical" evidence="1">
    <location>
        <begin position="92"/>
        <end position="110"/>
    </location>
</feature>
<protein>
    <submittedName>
        <fullName evidence="2">Uncharacterized protein</fullName>
    </submittedName>
</protein>
<dbReference type="EMBL" id="AFJL02000240">
    <property type="protein sequence ID" value="EMY02567.1"/>
    <property type="molecule type" value="Genomic_DNA"/>
</dbReference>
<dbReference type="Proteomes" id="UP000012329">
    <property type="component" value="Unassembled WGS sequence"/>
</dbReference>
<evidence type="ECO:0000313" key="3">
    <source>
        <dbReference type="Proteomes" id="UP000012329"/>
    </source>
</evidence>
<reference evidence="2 3" key="1">
    <citation type="submission" date="2013-02" db="EMBL/GenBank/DDBJ databases">
        <authorList>
            <person name="Harkins D.M."/>
            <person name="Durkin A.S."/>
            <person name="Brinkac L.M."/>
            <person name="Haft D.H."/>
            <person name="Selengut J.D."/>
            <person name="Sanka R."/>
            <person name="DePew J."/>
            <person name="Purushe J."/>
            <person name="Whelen A.C."/>
            <person name="Vinetz J.M."/>
            <person name="Sutton G.G."/>
            <person name="Nierman W.C."/>
            <person name="Fouts D.E."/>
        </authorList>
    </citation>
    <scope>NUCLEOTIDE SEQUENCE [LARGE SCALE GENOMIC DNA]</scope>
    <source>
        <strain evidence="2 3">2002000626</strain>
    </source>
</reference>
<name>A0A829CX02_LEPIR</name>
<keyword evidence="1" id="KW-0472">Membrane</keyword>
<organism evidence="2 3">
    <name type="scientific">Leptospira interrogans str. 2002000626</name>
    <dbReference type="NCBI Taxonomy" id="996803"/>
    <lineage>
        <taxon>Bacteria</taxon>
        <taxon>Pseudomonadati</taxon>
        <taxon>Spirochaetota</taxon>
        <taxon>Spirochaetia</taxon>
        <taxon>Leptospirales</taxon>
        <taxon>Leptospiraceae</taxon>
        <taxon>Leptospira</taxon>
    </lineage>
</organism>
<sequence>ILFLESYERVSYEAKVWYLITSTLLILSFILGEIIFKKKSHRWNLLKSRYDFSKTPIRLFFYGLVLFGIVSLKYMLPVLFRGYSAVSEWPLQRGWFISVNVSLIVLFCIYASNRVDFYNISGNWKDKFKIFFNQYLIVSFLFGFLMYSTGNRGYLMLSVISILLVLQKVSKGFSIIPSIFVISFLGILNAIWGIIRAQNPVNFFKIIQYFFMEPGYVGMTLISHLIKNEFSFIEISDFFI</sequence>
<feature type="transmembrane region" description="Helical" evidence="1">
    <location>
        <begin position="176"/>
        <end position="195"/>
    </location>
</feature>